<name>A0A485K8H7_9STRA</name>
<organism evidence="5 6">
    <name type="scientific">Aphanomyces stellatus</name>
    <dbReference type="NCBI Taxonomy" id="120398"/>
    <lineage>
        <taxon>Eukaryota</taxon>
        <taxon>Sar</taxon>
        <taxon>Stramenopiles</taxon>
        <taxon>Oomycota</taxon>
        <taxon>Saprolegniomycetes</taxon>
        <taxon>Saprolegniales</taxon>
        <taxon>Verrucalvaceae</taxon>
        <taxon>Aphanomyces</taxon>
    </lineage>
</organism>
<evidence type="ECO:0000259" key="3">
    <source>
        <dbReference type="Pfam" id="PF07714"/>
    </source>
</evidence>
<dbReference type="InterPro" id="IPR001245">
    <property type="entry name" value="Ser-Thr/Tyr_kinase_cat_dom"/>
</dbReference>
<feature type="domain" description="Serine-threonine/tyrosine-protein kinase catalytic" evidence="3">
    <location>
        <begin position="394"/>
        <end position="457"/>
    </location>
</feature>
<keyword evidence="1" id="KW-0812">Transmembrane</keyword>
<dbReference type="EMBL" id="CAADRA010000268">
    <property type="protein sequence ID" value="VFT79574.1"/>
    <property type="molecule type" value="Genomic_DNA"/>
</dbReference>
<dbReference type="Proteomes" id="UP000332933">
    <property type="component" value="Unassembled WGS sequence"/>
</dbReference>
<evidence type="ECO:0000256" key="2">
    <source>
        <dbReference type="SAM" id="SignalP"/>
    </source>
</evidence>
<feature type="signal peptide" evidence="2">
    <location>
        <begin position="1"/>
        <end position="20"/>
    </location>
</feature>
<accession>A0A485K8H7</accession>
<reference evidence="4" key="2">
    <citation type="submission" date="2019-06" db="EMBL/GenBank/DDBJ databases">
        <title>Genomics analysis of Aphanomyces spp. identifies a new class of oomycete effector associated with host adaptation.</title>
        <authorList>
            <person name="Gaulin E."/>
        </authorList>
    </citation>
    <scope>NUCLEOTIDE SEQUENCE</scope>
    <source>
        <strain evidence="4">CBS 578.67</strain>
    </source>
</reference>
<evidence type="ECO:0000313" key="5">
    <source>
        <dbReference type="EMBL" id="VFT79574.1"/>
    </source>
</evidence>
<keyword evidence="2" id="KW-0732">Signal</keyword>
<dbReference type="Pfam" id="PF07714">
    <property type="entry name" value="PK_Tyr_Ser-Thr"/>
    <property type="match status" value="1"/>
</dbReference>
<evidence type="ECO:0000256" key="1">
    <source>
        <dbReference type="SAM" id="Phobius"/>
    </source>
</evidence>
<dbReference type="OrthoDB" id="78927at2759"/>
<dbReference type="AlphaFoldDB" id="A0A485K8H7"/>
<keyword evidence="1" id="KW-1133">Transmembrane helix</keyword>
<gene>
    <name evidence="5" type="primary">Aste57867_2373</name>
    <name evidence="4" type="ORF">As57867_002368</name>
    <name evidence="5" type="ORF">ASTE57867_2373</name>
</gene>
<keyword evidence="6" id="KW-1185">Reference proteome</keyword>
<dbReference type="Gene3D" id="3.30.200.20">
    <property type="entry name" value="Phosphorylase Kinase, domain 1"/>
    <property type="match status" value="1"/>
</dbReference>
<dbReference type="InterPro" id="IPR011009">
    <property type="entry name" value="Kinase-like_dom_sf"/>
</dbReference>
<dbReference type="SUPFAM" id="SSF56112">
    <property type="entry name" value="Protein kinase-like (PK-like)"/>
    <property type="match status" value="1"/>
</dbReference>
<reference evidence="5 6" key="1">
    <citation type="submission" date="2019-03" db="EMBL/GenBank/DDBJ databases">
        <authorList>
            <person name="Gaulin E."/>
            <person name="Dumas B."/>
        </authorList>
    </citation>
    <scope>NUCLEOTIDE SEQUENCE [LARGE SCALE GENOMIC DNA]</scope>
    <source>
        <strain evidence="5">CBS 568.67</strain>
    </source>
</reference>
<evidence type="ECO:0000313" key="4">
    <source>
        <dbReference type="EMBL" id="KAF0717342.1"/>
    </source>
</evidence>
<sequence length="488" mass="53924">MAPSFRHLAFVSLGLHGILAQCPYASYASTFTANSAYCKQPGAILCIVDSQCKELPGSSFSKANVTKDNTATDQIIIKAHADNLAQLPLIWNTYVFVCVVIPLKVHRGCRQFFDTGLKSVGNLSSSNVSLLDFEGNTGISYANAVFPATMTRLSIARNALNVLPTTIPFGQLSEFYGWENNFTTLENVDFRNANEVKFTGIPTLTTLKNLSFSTKLTKLYFDKSDFTTFLVDTPTYQALQNVATFQVSSIDVSKSCVAPNKPMPLKTYTVCVSPGKRLTLNISISEFYNLKDTFIKPSNLATTVVPSPTPKDSNNMAVILGSVAGGSFVLGMVVWCIFQRRRKNNSGRKQQSHEQEFGYQTANTHDASVGGLTVQFNMDQLALVRLDEKALVKTNSVAQGAYGQVFVGEYKGEIVAIKCLLPGKNTKEDVQFLIEEIKLTSQLSCPYIVRTLGASWTKKNDRGERERDSLLHLRARFRSQFEKTTKMT</sequence>
<dbReference type="SUPFAM" id="SSF52058">
    <property type="entry name" value="L domain-like"/>
    <property type="match status" value="1"/>
</dbReference>
<proteinExistence type="predicted"/>
<evidence type="ECO:0000313" key="6">
    <source>
        <dbReference type="Proteomes" id="UP000332933"/>
    </source>
</evidence>
<dbReference type="EMBL" id="VJMH01000268">
    <property type="protein sequence ID" value="KAF0717342.1"/>
    <property type="molecule type" value="Genomic_DNA"/>
</dbReference>
<feature type="chain" id="PRO_5033827150" evidence="2">
    <location>
        <begin position="21"/>
        <end position="488"/>
    </location>
</feature>
<dbReference type="GO" id="GO:0004672">
    <property type="term" value="F:protein kinase activity"/>
    <property type="evidence" value="ECO:0007669"/>
    <property type="project" value="InterPro"/>
</dbReference>
<keyword evidence="1" id="KW-0472">Membrane</keyword>
<feature type="transmembrane region" description="Helical" evidence="1">
    <location>
        <begin position="316"/>
        <end position="338"/>
    </location>
</feature>
<protein>
    <submittedName>
        <fullName evidence="5">Aste57867_2373 protein</fullName>
    </submittedName>
</protein>